<evidence type="ECO:0000256" key="2">
    <source>
        <dbReference type="ARBA" id="ARBA00022473"/>
    </source>
</evidence>
<reference evidence="6" key="2">
    <citation type="submission" date="2025-09" db="UniProtKB">
        <authorList>
            <consortium name="Ensembl"/>
        </authorList>
    </citation>
    <scope>IDENTIFICATION</scope>
</reference>
<dbReference type="PANTHER" id="PTHR11486">
    <property type="entry name" value="FIBROBLAST GROWTH FACTOR"/>
    <property type="match status" value="1"/>
</dbReference>
<keyword evidence="3" id="KW-0221">Differentiation</keyword>
<keyword evidence="2" id="KW-0217">Developmental protein</keyword>
<dbReference type="Gene3D" id="2.80.10.50">
    <property type="match status" value="1"/>
</dbReference>
<feature type="chain" id="PRO_5034667318" description="Fibroblast growth factor" evidence="5">
    <location>
        <begin position="22"/>
        <end position="304"/>
    </location>
</feature>
<protein>
    <recommendedName>
        <fullName evidence="5">Fibroblast growth factor</fullName>
        <shortName evidence="5">FGF</shortName>
    </recommendedName>
</protein>
<comment type="similarity">
    <text evidence="1 5">Belongs to the heparin-binding growth factors family.</text>
</comment>
<dbReference type="PRINTS" id="PR00263">
    <property type="entry name" value="HBGFFGF"/>
</dbReference>
<evidence type="ECO:0000256" key="3">
    <source>
        <dbReference type="ARBA" id="ARBA00022782"/>
    </source>
</evidence>
<keyword evidence="5" id="KW-0732">Signal</keyword>
<sequence>MRRGGPAALAACLAGAFAVLAGSGSGSTAWGGRRPPRSYGHLEGDVRWRRLFSATRFFLRIDGSGSVEGTRWRERPGSIVEIRSVRVGVVAIRAVNTGFYLAMNKRGRLYGSVVHGAHRGERLQHLRGAALAQGQATARGQDAAAAALHTFPAHARQLSPSRGGGGGENWGGERVLLFMYRSIFMLFIGLVWMDVEGRCSRCSCAGMRLFPTIPLWQSWRARTRWPVLCYWCVCRGWEVLVGCVCLLSRHWWQLKLCSWHGMGSECWHCNGGFGSPGVVPASSSSILTAAWLDPAPNLSHRKQQ</sequence>
<dbReference type="GO" id="GO:0051781">
    <property type="term" value="P:positive regulation of cell division"/>
    <property type="evidence" value="ECO:0007669"/>
    <property type="project" value="UniProtKB-KW"/>
</dbReference>
<accession>A0A8B9FU94</accession>
<name>A0A8B9FU94_9PSIT</name>
<proteinExistence type="inferred from homology"/>
<dbReference type="SMART" id="SM00442">
    <property type="entry name" value="FGF"/>
    <property type="match status" value="1"/>
</dbReference>
<dbReference type="Pfam" id="PF00167">
    <property type="entry name" value="FGF"/>
    <property type="match status" value="1"/>
</dbReference>
<evidence type="ECO:0000256" key="5">
    <source>
        <dbReference type="RuleBase" id="RU049442"/>
    </source>
</evidence>
<dbReference type="GO" id="GO:0030154">
    <property type="term" value="P:cell differentiation"/>
    <property type="evidence" value="ECO:0007669"/>
    <property type="project" value="UniProtKB-KW"/>
</dbReference>
<dbReference type="InterPro" id="IPR002209">
    <property type="entry name" value="Fibroblast_GF_fam"/>
</dbReference>
<keyword evidence="7" id="KW-1185">Reference proteome</keyword>
<keyword evidence="4" id="KW-0497">Mitogen</keyword>
<dbReference type="GO" id="GO:0008083">
    <property type="term" value="F:growth factor activity"/>
    <property type="evidence" value="ECO:0007669"/>
    <property type="project" value="InterPro"/>
</dbReference>
<feature type="signal peptide" evidence="5">
    <location>
        <begin position="1"/>
        <end position="21"/>
    </location>
</feature>
<dbReference type="Proteomes" id="UP000694522">
    <property type="component" value="Unplaced"/>
</dbReference>
<evidence type="ECO:0000256" key="1">
    <source>
        <dbReference type="ARBA" id="ARBA00007936"/>
    </source>
</evidence>
<dbReference type="SUPFAM" id="SSF50353">
    <property type="entry name" value="Cytokine"/>
    <property type="match status" value="1"/>
</dbReference>
<dbReference type="AlphaFoldDB" id="A0A8B9FU94"/>
<evidence type="ECO:0000313" key="6">
    <source>
        <dbReference type="Ensembl" id="ENSACOP00000013729.1"/>
    </source>
</evidence>
<reference evidence="6" key="1">
    <citation type="submission" date="2025-08" db="UniProtKB">
        <authorList>
            <consortium name="Ensembl"/>
        </authorList>
    </citation>
    <scope>IDENTIFICATION</scope>
</reference>
<evidence type="ECO:0000256" key="4">
    <source>
        <dbReference type="ARBA" id="ARBA00023246"/>
    </source>
</evidence>
<organism evidence="6 7">
    <name type="scientific">Amazona collaria</name>
    <name type="common">yellow-billed parrot</name>
    <dbReference type="NCBI Taxonomy" id="241587"/>
    <lineage>
        <taxon>Eukaryota</taxon>
        <taxon>Metazoa</taxon>
        <taxon>Chordata</taxon>
        <taxon>Craniata</taxon>
        <taxon>Vertebrata</taxon>
        <taxon>Euteleostomi</taxon>
        <taxon>Archelosauria</taxon>
        <taxon>Archosauria</taxon>
        <taxon>Dinosauria</taxon>
        <taxon>Saurischia</taxon>
        <taxon>Theropoda</taxon>
        <taxon>Coelurosauria</taxon>
        <taxon>Aves</taxon>
        <taxon>Neognathae</taxon>
        <taxon>Neoaves</taxon>
        <taxon>Telluraves</taxon>
        <taxon>Australaves</taxon>
        <taxon>Psittaciformes</taxon>
        <taxon>Psittacidae</taxon>
        <taxon>Amazona</taxon>
    </lineage>
</organism>
<evidence type="ECO:0000313" key="7">
    <source>
        <dbReference type="Proteomes" id="UP000694522"/>
    </source>
</evidence>
<dbReference type="InterPro" id="IPR008996">
    <property type="entry name" value="IL1/FGF"/>
</dbReference>
<dbReference type="Ensembl" id="ENSACOT00000014211.1">
    <property type="protein sequence ID" value="ENSACOP00000013729.1"/>
    <property type="gene ID" value="ENSACOG00000009545.1"/>
</dbReference>